<dbReference type="EMBL" id="LJRI01001620">
    <property type="protein sequence ID" value="KPY56105.1"/>
    <property type="molecule type" value="Genomic_DNA"/>
</dbReference>
<sequence length="81" mass="9592">MKQETCLTGQLKLKNLIFFLGFTEIDQFWWFEQESELKTTFYCVQLFFKTVLIGRNRTTQGTPLVHCFTLTGWQGAKFWGN</sequence>
<proteinExistence type="predicted"/>
<reference evidence="1 2" key="1">
    <citation type="submission" date="2015-09" db="EMBL/GenBank/DDBJ databases">
        <title>Genome announcement of multiple Pseudomonas syringae strains.</title>
        <authorList>
            <person name="Thakur S."/>
            <person name="Wang P.W."/>
            <person name="Gong Y."/>
            <person name="Weir B.S."/>
            <person name="Guttman D.S."/>
        </authorList>
    </citation>
    <scope>NUCLEOTIDE SEQUENCE [LARGE SCALE GENOMIC DNA]</scope>
    <source>
        <strain evidence="1 2">ICMP16929</strain>
    </source>
</reference>
<dbReference type="RefSeq" id="WP_057428811.1">
    <property type="nucleotide sequence ID" value="NZ_LJRI01001620.1"/>
</dbReference>
<comment type="caution">
    <text evidence="1">The sequence shown here is derived from an EMBL/GenBank/DDBJ whole genome shotgun (WGS) entry which is preliminary data.</text>
</comment>
<dbReference type="PATRIC" id="fig|264459.3.peg.3190"/>
<dbReference type="AlphaFoldDB" id="A0A0Q0A461"/>
<accession>A0A0Q0A461</accession>
<evidence type="ECO:0000313" key="2">
    <source>
        <dbReference type="Proteomes" id="UP000050384"/>
    </source>
</evidence>
<organism evidence="1 2">
    <name type="scientific">Pseudomonas syringae pv. spinaceae</name>
    <dbReference type="NCBI Taxonomy" id="264459"/>
    <lineage>
        <taxon>Bacteria</taxon>
        <taxon>Pseudomonadati</taxon>
        <taxon>Pseudomonadota</taxon>
        <taxon>Gammaproteobacteria</taxon>
        <taxon>Pseudomonadales</taxon>
        <taxon>Pseudomonadaceae</taxon>
        <taxon>Pseudomonas</taxon>
        <taxon>Pseudomonas syringae</taxon>
    </lineage>
</organism>
<name>A0A0Q0A461_PSESX</name>
<dbReference type="Proteomes" id="UP000050384">
    <property type="component" value="Unassembled WGS sequence"/>
</dbReference>
<gene>
    <name evidence="1" type="ORF">ALO94_01819</name>
</gene>
<protein>
    <submittedName>
        <fullName evidence="1">Uncharacterized protein</fullName>
    </submittedName>
</protein>
<evidence type="ECO:0000313" key="1">
    <source>
        <dbReference type="EMBL" id="KPY56105.1"/>
    </source>
</evidence>